<dbReference type="OrthoDB" id="3356078at2"/>
<dbReference type="RefSeq" id="WP_062075570.1">
    <property type="nucleotide sequence ID" value="NZ_BBRC01000011.1"/>
</dbReference>
<keyword evidence="3" id="KW-1185">Reference proteome</keyword>
<dbReference type="EMBL" id="JACBZO010000001">
    <property type="protein sequence ID" value="NYI42604.1"/>
    <property type="molecule type" value="Genomic_DNA"/>
</dbReference>
<evidence type="ECO:0000313" key="2">
    <source>
        <dbReference type="EMBL" id="NYI42604.1"/>
    </source>
</evidence>
<gene>
    <name evidence="2" type="ORF">BKA03_002723</name>
</gene>
<dbReference type="InterPro" id="IPR025159">
    <property type="entry name" value="AbiEi_N"/>
</dbReference>
<sequence>MQTREARRAIIPVAEAQRGLVTTRQAALVGVPRLSMSRLEASGDLERLAHGVYRVAGADHDEYTDVYAQWLALDPGRTAAERVADRAHMIAVSHRSAAAIYDIGDLPADVDTYTSSYRKQSQREGVRVHTGTLEPPDVRVEHGMLVTTPERTLADLRRTEPDSSHVADALADALEGRRVTGASVSRALGSDVVERMLASKGLDSAGLARAIMASATGTRAFRAFQEAVGGTVAGHITAAAFPTVLQDLPWSTLAEVERASRITEGVADES</sequence>
<name>A0A7Y9ZC10_9MICO</name>
<reference evidence="2 3" key="1">
    <citation type="submission" date="2020-07" db="EMBL/GenBank/DDBJ databases">
        <title>Sequencing the genomes of 1000 actinobacteria strains.</title>
        <authorList>
            <person name="Klenk H.-P."/>
        </authorList>
    </citation>
    <scope>NUCLEOTIDE SEQUENCE [LARGE SCALE GENOMIC DNA]</scope>
    <source>
        <strain evidence="2 3">DSM 19970</strain>
    </source>
</reference>
<accession>A0A7Y9ZC10</accession>
<evidence type="ECO:0000313" key="3">
    <source>
        <dbReference type="Proteomes" id="UP000547973"/>
    </source>
</evidence>
<organism evidence="2 3">
    <name type="scientific">Demequina lutea</name>
    <dbReference type="NCBI Taxonomy" id="431489"/>
    <lineage>
        <taxon>Bacteria</taxon>
        <taxon>Bacillati</taxon>
        <taxon>Actinomycetota</taxon>
        <taxon>Actinomycetes</taxon>
        <taxon>Micrococcales</taxon>
        <taxon>Demequinaceae</taxon>
        <taxon>Demequina</taxon>
    </lineage>
</organism>
<dbReference type="AlphaFoldDB" id="A0A7Y9ZC10"/>
<comment type="caution">
    <text evidence="2">The sequence shown here is derived from an EMBL/GenBank/DDBJ whole genome shotgun (WGS) entry which is preliminary data.</text>
</comment>
<dbReference type="Pfam" id="PF13338">
    <property type="entry name" value="AbiEi_4"/>
    <property type="match status" value="1"/>
</dbReference>
<dbReference type="Proteomes" id="UP000547973">
    <property type="component" value="Unassembled WGS sequence"/>
</dbReference>
<feature type="domain" description="AbiEi antitoxin N-terminal" evidence="1">
    <location>
        <begin position="9"/>
        <end position="56"/>
    </location>
</feature>
<evidence type="ECO:0000259" key="1">
    <source>
        <dbReference type="Pfam" id="PF13338"/>
    </source>
</evidence>
<proteinExistence type="predicted"/>
<protein>
    <recommendedName>
        <fullName evidence="1">AbiEi antitoxin N-terminal domain-containing protein</fullName>
    </recommendedName>
</protein>